<evidence type="ECO:0000313" key="2">
    <source>
        <dbReference type="Proteomes" id="UP000887577"/>
    </source>
</evidence>
<dbReference type="InterPro" id="IPR003165">
    <property type="entry name" value="Piwi"/>
</dbReference>
<dbReference type="GO" id="GO:0003676">
    <property type="term" value="F:nucleic acid binding"/>
    <property type="evidence" value="ECO:0007669"/>
    <property type="project" value="InterPro"/>
</dbReference>
<dbReference type="SUPFAM" id="SSF101690">
    <property type="entry name" value="PAZ domain"/>
    <property type="match status" value="1"/>
</dbReference>
<dbReference type="SUPFAM" id="SSF53098">
    <property type="entry name" value="Ribonuclease H-like"/>
    <property type="match status" value="1"/>
</dbReference>
<dbReference type="Proteomes" id="UP000887577">
    <property type="component" value="Unplaced"/>
</dbReference>
<evidence type="ECO:0000259" key="1">
    <source>
        <dbReference type="PROSITE" id="PS50822"/>
    </source>
</evidence>
<keyword evidence="2" id="KW-1185">Reference proteome</keyword>
<evidence type="ECO:0000313" key="3">
    <source>
        <dbReference type="WBParaSite" id="PSU_v2.g15358.t1"/>
    </source>
</evidence>
<dbReference type="PROSITE" id="PS50822">
    <property type="entry name" value="PIWI"/>
    <property type="match status" value="1"/>
</dbReference>
<protein>
    <submittedName>
        <fullName evidence="3">Piwi domain-containing protein</fullName>
    </submittedName>
</protein>
<dbReference type="Pfam" id="PF02171">
    <property type="entry name" value="Piwi"/>
    <property type="match status" value="1"/>
</dbReference>
<dbReference type="InterPro" id="IPR036397">
    <property type="entry name" value="RNaseH_sf"/>
</dbReference>
<dbReference type="AlphaFoldDB" id="A0A914Y9B9"/>
<dbReference type="InterPro" id="IPR036085">
    <property type="entry name" value="PAZ_dom_sf"/>
</dbReference>
<feature type="domain" description="Piwi" evidence="1">
    <location>
        <begin position="189"/>
        <end position="496"/>
    </location>
</feature>
<dbReference type="SMART" id="SM00950">
    <property type="entry name" value="Piwi"/>
    <property type="match status" value="1"/>
</dbReference>
<dbReference type="Gene3D" id="3.40.50.2300">
    <property type="match status" value="1"/>
</dbReference>
<organism evidence="2 3">
    <name type="scientific">Panagrolaimus superbus</name>
    <dbReference type="NCBI Taxonomy" id="310955"/>
    <lineage>
        <taxon>Eukaryota</taxon>
        <taxon>Metazoa</taxon>
        <taxon>Ecdysozoa</taxon>
        <taxon>Nematoda</taxon>
        <taxon>Chromadorea</taxon>
        <taxon>Rhabditida</taxon>
        <taxon>Tylenchina</taxon>
        <taxon>Panagrolaimomorpha</taxon>
        <taxon>Panagrolaimoidea</taxon>
        <taxon>Panagrolaimidae</taxon>
        <taxon>Panagrolaimus</taxon>
    </lineage>
</organism>
<sequence>MPKLPLISVRPKQAGLFPAEKVSIIPHQKVRMERMGPKLADTLHSYNAVLPHIRHQNISDIIRSLNLTEQNPILKAFGISVQSTFSVIPPSKMWRPAVQMGSTVAQPKDDGSFRVNSKYLVPATAGKWAVFYGDRGSRLDTVKTLVQRLCSEAAAKGMKLPPPTVIQSVDMANFMTKAFVNIKDLTGVSYILVIDPKNASATHNMVKLIENRYKIITQQLDSALVDKCVERNQRMTLENILNKMNLKFGGVNWAPKFEGEAAELALDKGTYVIGYQTAQPRMSTDRVYTEGEVKIVEPSVLSFTGNYSTNANLFVGNWLYQNAEHEMVNSQTLEDQMFHTLKLLAAKRPTNAKPKNVVVFRDGISEQHYDTFAGVEYQALKNACTRIDPKWKPKFILIVTTKEHDTRIFSRVNGRIENPPPGTMIQIRPGKELLATPQKALKGTVQPVKITLIKNESGVSFDGIMKFVHALSYTHQLTCSPTGLVEPIYQADILAKRGISSLLAFKEHFSKIVPRQPSLQYDIDGLNKRLTMKDSRLESIRFTA</sequence>
<dbReference type="WBParaSite" id="PSU_v2.g15358.t1">
    <property type="protein sequence ID" value="PSU_v2.g15358.t1"/>
    <property type="gene ID" value="PSU_v2.g15358"/>
</dbReference>
<proteinExistence type="predicted"/>
<dbReference type="Gene3D" id="3.30.420.10">
    <property type="entry name" value="Ribonuclease H-like superfamily/Ribonuclease H"/>
    <property type="match status" value="1"/>
</dbReference>
<accession>A0A914Y9B9</accession>
<reference evidence="3" key="1">
    <citation type="submission" date="2022-11" db="UniProtKB">
        <authorList>
            <consortium name="WormBaseParasite"/>
        </authorList>
    </citation>
    <scope>IDENTIFICATION</scope>
</reference>
<dbReference type="PANTHER" id="PTHR22891">
    <property type="entry name" value="EUKARYOTIC TRANSLATION INITIATION FACTOR 2C"/>
    <property type="match status" value="1"/>
</dbReference>
<dbReference type="InterPro" id="IPR012337">
    <property type="entry name" value="RNaseH-like_sf"/>
</dbReference>
<name>A0A914Y9B9_9BILA</name>